<dbReference type="InterPro" id="IPR009899">
    <property type="entry name" value="ArdA"/>
</dbReference>
<proteinExistence type="predicted"/>
<accession>A0ABN3NIS2</accession>
<dbReference type="Pfam" id="PF07275">
    <property type="entry name" value="ArdA"/>
    <property type="match status" value="1"/>
</dbReference>
<dbReference type="Proteomes" id="UP001499978">
    <property type="component" value="Unassembled WGS sequence"/>
</dbReference>
<sequence>MDEHDAAGEVPQVWVGCLGCYNDGGLAGEWFPASDAPTSMAAFNERVRCVGRYHLVDGHEEIWCLDHEHFDGVLDGEFAPSTGARVAALITDLTTGQRQALAAWIAHTDTAAAALTDEHVQRWRQEYVGRFDSEQTFAQHHAVDTHAEAMQAPPWPFGHIDWPAATLHLFSTDYWSHPAGGGAVDVFAEA</sequence>
<comment type="caution">
    <text evidence="1">The sequence shown here is derived from an EMBL/GenBank/DDBJ whole genome shotgun (WGS) entry which is preliminary data.</text>
</comment>
<name>A0ABN3NIS2_9ACTN</name>
<protein>
    <recommendedName>
        <fullName evidence="3">Antirestriction protein ArdA</fullName>
    </recommendedName>
</protein>
<dbReference type="InterPro" id="IPR041895">
    <property type="entry name" value="ArdA_dom1"/>
</dbReference>
<evidence type="ECO:0000313" key="1">
    <source>
        <dbReference type="EMBL" id="GAA2522740.1"/>
    </source>
</evidence>
<gene>
    <name evidence="1" type="ORF">GCM10010201_21090</name>
</gene>
<evidence type="ECO:0008006" key="3">
    <source>
        <dbReference type="Google" id="ProtNLM"/>
    </source>
</evidence>
<dbReference type="RefSeq" id="WP_344171759.1">
    <property type="nucleotide sequence ID" value="NZ_BAAARY010000008.1"/>
</dbReference>
<reference evidence="1 2" key="1">
    <citation type="journal article" date="2019" name="Int. J. Syst. Evol. Microbiol.">
        <title>The Global Catalogue of Microorganisms (GCM) 10K type strain sequencing project: providing services to taxonomists for standard genome sequencing and annotation.</title>
        <authorList>
            <consortium name="The Broad Institute Genomics Platform"/>
            <consortium name="The Broad Institute Genome Sequencing Center for Infectious Disease"/>
            <person name="Wu L."/>
            <person name="Ma J."/>
        </authorList>
    </citation>
    <scope>NUCLEOTIDE SEQUENCE [LARGE SCALE GENOMIC DNA]</scope>
    <source>
        <strain evidence="1 2">JCM 3367</strain>
    </source>
</reference>
<keyword evidence="2" id="KW-1185">Reference proteome</keyword>
<organism evidence="1 2">
    <name type="scientific">Pilimelia columellifera subsp. columellifera</name>
    <dbReference type="NCBI Taxonomy" id="706583"/>
    <lineage>
        <taxon>Bacteria</taxon>
        <taxon>Bacillati</taxon>
        <taxon>Actinomycetota</taxon>
        <taxon>Actinomycetes</taxon>
        <taxon>Micromonosporales</taxon>
        <taxon>Micromonosporaceae</taxon>
        <taxon>Pilimelia</taxon>
    </lineage>
</organism>
<dbReference type="EMBL" id="BAAARY010000008">
    <property type="protein sequence ID" value="GAA2522740.1"/>
    <property type="molecule type" value="Genomic_DNA"/>
</dbReference>
<dbReference type="Gene3D" id="3.10.20.480">
    <property type="entry name" value="Antirestriction protein ArdA, domain 1"/>
    <property type="match status" value="1"/>
</dbReference>
<evidence type="ECO:0000313" key="2">
    <source>
        <dbReference type="Proteomes" id="UP001499978"/>
    </source>
</evidence>